<gene>
    <name evidence="2" type="ORF">GCM10022277_21850</name>
</gene>
<feature type="chain" id="PRO_5045080057" evidence="1">
    <location>
        <begin position="24"/>
        <end position="817"/>
    </location>
</feature>
<evidence type="ECO:0000313" key="3">
    <source>
        <dbReference type="Proteomes" id="UP001501565"/>
    </source>
</evidence>
<keyword evidence="3" id="KW-1185">Reference proteome</keyword>
<feature type="signal peptide" evidence="1">
    <location>
        <begin position="1"/>
        <end position="23"/>
    </location>
</feature>
<dbReference type="EMBL" id="BAABBN010000007">
    <property type="protein sequence ID" value="GAA3925429.1"/>
    <property type="molecule type" value="Genomic_DNA"/>
</dbReference>
<evidence type="ECO:0000256" key="1">
    <source>
        <dbReference type="SAM" id="SignalP"/>
    </source>
</evidence>
<sequence>MALSNHFKFKKGLLALAVSGALAGCGSDSDSSSSTTVTPTTASSTAFTVSLADAPDSVASAAFDWTNPLSLLMPKAYAAKTGLDLSNFSVVVVDADGNVVETVDAEDLVIEELGNGRYEITVPGSEQLNCLIAVNLDGPLVIQVGDDITETNSLFAPTTAKEIDLDLESTVAYQQFLKTVDDFDDYDVDDPAQVAAIEELINNVEQQLEALDLETLLDDANTSLADLLGDDEALQLQIEQTVGNIIEEQIDQIADATATSIADLVNSGGLNWFEADVDVEFSQNNAPYSFDFDDLEVERGTISATGTELFYEYDFDEDEWGEAETFDPTSDTATEDLILTANGWANSADAFSVVDIDTESGSITIQDAAVASVQMNIGTLQALDLEGKSVESFMDTNADQEDLAVFMASDAMFSANASAVKISFTNVNELYSLRYDDGDENSCWGENSTPADFGGNCERVYLDGEETAPTSLNSLVTNIASLPGEQGFVGIWIDGGILVQLLETETINADTQDVTTVRTARFFTENTSDEPGAPDRVLFVPEDESDTVWSLASPTGLAEGESIIVLPIPEGIHQASDLDESETTLIYAVVDGFVRPGAYQMAGQQEDESAWVFNTVAAGDVLNAFNPLYQDAFLVNCDYESGWNDDAFDGLGAPLEANTLKAFTASVNAAGCGGIDSAVTEAVLTANTWYEDGDAYTFNADGSGSVSFLDENDQGVEEEVSLALTWSVNTTADDNIPNGTVVAVIETELEGVAFTFTEHYAPVGYDAENNRLSLKIFSTNSLWYGNDSDFPDGSGEIWTSTFSSTADDNVTEAPELL</sequence>
<dbReference type="Proteomes" id="UP001501565">
    <property type="component" value="Unassembled WGS sequence"/>
</dbReference>
<keyword evidence="1" id="KW-0732">Signal</keyword>
<accession>A0ABP7MKY8</accession>
<evidence type="ECO:0000313" key="2">
    <source>
        <dbReference type="EMBL" id="GAA3925429.1"/>
    </source>
</evidence>
<proteinExistence type="predicted"/>
<protein>
    <submittedName>
        <fullName evidence="2">Uncharacterized protein</fullName>
    </submittedName>
</protein>
<comment type="caution">
    <text evidence="2">The sequence shown here is derived from an EMBL/GenBank/DDBJ whole genome shotgun (WGS) entry which is preliminary data.</text>
</comment>
<name>A0ABP7MKY8_9GAMM</name>
<reference evidence="3" key="1">
    <citation type="journal article" date="2019" name="Int. J. Syst. Evol. Microbiol.">
        <title>The Global Catalogue of Microorganisms (GCM) 10K type strain sequencing project: providing services to taxonomists for standard genome sequencing and annotation.</title>
        <authorList>
            <consortium name="The Broad Institute Genomics Platform"/>
            <consortium name="The Broad Institute Genome Sequencing Center for Infectious Disease"/>
            <person name="Wu L."/>
            <person name="Ma J."/>
        </authorList>
    </citation>
    <scope>NUCLEOTIDE SEQUENCE [LARGE SCALE GENOMIC DNA]</scope>
    <source>
        <strain evidence="3">JCM 17551</strain>
    </source>
</reference>
<organism evidence="2 3">
    <name type="scientific">Litoribacillus peritrichatus</name>
    <dbReference type="NCBI Taxonomy" id="718191"/>
    <lineage>
        <taxon>Bacteria</taxon>
        <taxon>Pseudomonadati</taxon>
        <taxon>Pseudomonadota</taxon>
        <taxon>Gammaproteobacteria</taxon>
        <taxon>Oceanospirillales</taxon>
        <taxon>Oceanospirillaceae</taxon>
        <taxon>Litoribacillus</taxon>
    </lineage>
</organism>
<dbReference type="RefSeq" id="WP_344798483.1">
    <property type="nucleotide sequence ID" value="NZ_BAABBN010000007.1"/>
</dbReference>